<dbReference type="Pfam" id="PF02548">
    <property type="entry name" value="Pantoate_transf"/>
    <property type="match status" value="1"/>
</dbReference>
<name>A0ABP5FX21_9MICC</name>
<feature type="binding site" evidence="5">
    <location>
        <begin position="59"/>
        <end position="60"/>
    </location>
    <ligand>
        <name>3-methyl-2-oxobutanoate</name>
        <dbReference type="ChEBI" id="CHEBI:11851"/>
    </ligand>
</feature>
<dbReference type="CDD" id="cd06557">
    <property type="entry name" value="KPHMT-like"/>
    <property type="match status" value="1"/>
</dbReference>
<dbReference type="HAMAP" id="MF_00156">
    <property type="entry name" value="PanB"/>
    <property type="match status" value="1"/>
</dbReference>
<feature type="binding site" evidence="5">
    <location>
        <position position="59"/>
    </location>
    <ligand>
        <name>Mg(2+)</name>
        <dbReference type="ChEBI" id="CHEBI:18420"/>
    </ligand>
</feature>
<evidence type="ECO:0000313" key="6">
    <source>
        <dbReference type="EMBL" id="GAA2035882.1"/>
    </source>
</evidence>
<comment type="catalytic activity">
    <reaction evidence="5">
        <text>(6R)-5,10-methylene-5,6,7,8-tetrahydrofolate + 3-methyl-2-oxobutanoate + H2O = 2-dehydropantoate + (6S)-5,6,7,8-tetrahydrofolate</text>
        <dbReference type="Rhea" id="RHEA:11824"/>
        <dbReference type="ChEBI" id="CHEBI:11561"/>
        <dbReference type="ChEBI" id="CHEBI:11851"/>
        <dbReference type="ChEBI" id="CHEBI:15377"/>
        <dbReference type="ChEBI" id="CHEBI:15636"/>
        <dbReference type="ChEBI" id="CHEBI:57453"/>
        <dbReference type="EC" id="2.1.2.11"/>
    </reaction>
</comment>
<keyword evidence="5" id="KW-0963">Cytoplasm</keyword>
<dbReference type="EMBL" id="BAAAMN010000026">
    <property type="protein sequence ID" value="GAA2035882.1"/>
    <property type="molecule type" value="Genomic_DNA"/>
</dbReference>
<comment type="subcellular location">
    <subcellularLocation>
        <location evidence="5">Cytoplasm</location>
    </subcellularLocation>
</comment>
<comment type="subunit">
    <text evidence="2 5">Homodecamer; pentamer of dimers.</text>
</comment>
<dbReference type="NCBIfam" id="TIGR00222">
    <property type="entry name" value="panB"/>
    <property type="match status" value="1"/>
</dbReference>
<protein>
    <recommendedName>
        <fullName evidence="5">3-methyl-2-oxobutanoate hydroxymethyltransferase</fullName>
        <ecNumber evidence="5">2.1.2.11</ecNumber>
    </recommendedName>
    <alternativeName>
        <fullName evidence="5">Ketopantoate hydroxymethyltransferase</fullName>
        <shortName evidence="5">KPHMT</shortName>
    </alternativeName>
</protein>
<comment type="function">
    <text evidence="5">Catalyzes the reversible reaction in which hydroxymethyl group from 5,10-methylenetetrahydrofolate is transferred onto alpha-ketoisovalerate to form ketopantoate.</text>
</comment>
<organism evidence="6 7">
    <name type="scientific">Yaniella flava</name>
    <dbReference type="NCBI Taxonomy" id="287930"/>
    <lineage>
        <taxon>Bacteria</taxon>
        <taxon>Bacillati</taxon>
        <taxon>Actinomycetota</taxon>
        <taxon>Actinomycetes</taxon>
        <taxon>Micrococcales</taxon>
        <taxon>Micrococcaceae</taxon>
        <taxon>Yaniella</taxon>
    </lineage>
</organism>
<dbReference type="EC" id="2.1.2.11" evidence="5"/>
<dbReference type="InterPro" id="IPR040442">
    <property type="entry name" value="Pyrv_kinase-like_dom_sf"/>
</dbReference>
<evidence type="ECO:0000256" key="1">
    <source>
        <dbReference type="ARBA" id="ARBA00008676"/>
    </source>
</evidence>
<evidence type="ECO:0000256" key="5">
    <source>
        <dbReference type="HAMAP-Rule" id="MF_00156"/>
    </source>
</evidence>
<evidence type="ECO:0000256" key="2">
    <source>
        <dbReference type="ARBA" id="ARBA00011424"/>
    </source>
</evidence>
<comment type="pathway">
    <text evidence="5">Cofactor biosynthesis; (R)-pantothenate biosynthesis; (R)-pantoate from 3-methyl-2-oxobutanoate: step 1/2.</text>
</comment>
<dbReference type="Gene3D" id="3.20.20.60">
    <property type="entry name" value="Phosphoenolpyruvate-binding domains"/>
    <property type="match status" value="1"/>
</dbReference>
<dbReference type="SUPFAM" id="SSF51621">
    <property type="entry name" value="Phosphoenolpyruvate/pyruvate domain"/>
    <property type="match status" value="1"/>
</dbReference>
<feature type="binding site" evidence="5">
    <location>
        <position position="98"/>
    </location>
    <ligand>
        <name>Mg(2+)</name>
        <dbReference type="ChEBI" id="CHEBI:18420"/>
    </ligand>
</feature>
<dbReference type="InterPro" id="IPR003700">
    <property type="entry name" value="Pantoate_hydroxy_MeTrfase"/>
</dbReference>
<proteinExistence type="inferred from homology"/>
<keyword evidence="3 5" id="KW-0566">Pantothenate biosynthesis</keyword>
<dbReference type="PIRSF" id="PIRSF000388">
    <property type="entry name" value="Pantoate_hydroxy_MeTrfase"/>
    <property type="match status" value="1"/>
</dbReference>
<keyword evidence="5" id="KW-0460">Magnesium</keyword>
<dbReference type="InterPro" id="IPR015813">
    <property type="entry name" value="Pyrv/PenolPyrv_kinase-like_dom"/>
</dbReference>
<feature type="binding site" evidence="5">
    <location>
        <position position="128"/>
    </location>
    <ligand>
        <name>3-methyl-2-oxobutanoate</name>
        <dbReference type="ChEBI" id="CHEBI:11851"/>
    </ligand>
</feature>
<gene>
    <name evidence="5 6" type="primary">panB</name>
    <name evidence="6" type="ORF">GCM10009720_15550</name>
</gene>
<comment type="similarity">
    <text evidence="1 5">Belongs to the PanB family.</text>
</comment>
<keyword evidence="5" id="KW-0479">Metal-binding</keyword>
<dbReference type="NCBIfam" id="NF001452">
    <property type="entry name" value="PRK00311.1"/>
    <property type="match status" value="1"/>
</dbReference>
<keyword evidence="7" id="KW-1185">Reference proteome</keyword>
<reference evidence="7" key="1">
    <citation type="journal article" date="2019" name="Int. J. Syst. Evol. Microbiol.">
        <title>The Global Catalogue of Microorganisms (GCM) 10K type strain sequencing project: providing services to taxonomists for standard genome sequencing and annotation.</title>
        <authorList>
            <consortium name="The Broad Institute Genomics Platform"/>
            <consortium name="The Broad Institute Genome Sequencing Center for Infectious Disease"/>
            <person name="Wu L."/>
            <person name="Ma J."/>
        </authorList>
    </citation>
    <scope>NUCLEOTIDE SEQUENCE [LARGE SCALE GENOMIC DNA]</scope>
    <source>
        <strain evidence="7">JCM 13595</strain>
    </source>
</reference>
<dbReference type="PANTHER" id="PTHR20881:SF0">
    <property type="entry name" value="3-METHYL-2-OXOBUTANOATE HYDROXYMETHYLTRANSFERASE"/>
    <property type="match status" value="1"/>
</dbReference>
<feature type="binding site" evidence="5">
    <location>
        <position position="130"/>
    </location>
    <ligand>
        <name>Mg(2+)</name>
        <dbReference type="ChEBI" id="CHEBI:18420"/>
    </ligand>
</feature>
<feature type="binding site" evidence="5">
    <location>
        <position position="98"/>
    </location>
    <ligand>
        <name>3-methyl-2-oxobutanoate</name>
        <dbReference type="ChEBI" id="CHEBI:11851"/>
    </ligand>
</feature>
<evidence type="ECO:0000256" key="4">
    <source>
        <dbReference type="ARBA" id="ARBA00022679"/>
    </source>
</evidence>
<comment type="cofactor">
    <cofactor evidence="5">
        <name>Mg(2+)</name>
        <dbReference type="ChEBI" id="CHEBI:18420"/>
    </cofactor>
    <text evidence="5">Binds 1 Mg(2+) ion per subunit.</text>
</comment>
<dbReference type="PANTHER" id="PTHR20881">
    <property type="entry name" value="3-METHYL-2-OXOBUTANOATE HYDROXYMETHYLTRANSFERASE"/>
    <property type="match status" value="1"/>
</dbReference>
<feature type="active site" description="Proton acceptor" evidence="5">
    <location>
        <position position="197"/>
    </location>
</feature>
<comment type="caution">
    <text evidence="6">The sequence shown here is derived from an EMBL/GenBank/DDBJ whole genome shotgun (WGS) entry which is preliminary data.</text>
</comment>
<keyword evidence="4 5" id="KW-0808">Transferase</keyword>
<evidence type="ECO:0000256" key="3">
    <source>
        <dbReference type="ARBA" id="ARBA00022655"/>
    </source>
</evidence>
<sequence>MGMVDTPYSVLKKTPARYRTVHFQQIKEAGGKFAMLTCYDAMTAAIFDDAGMETLLIGDSLGNVVQGQSSTLGVTMEDMITFSKAVVAGTKRAFVLADLPFGSYEASVQQAVESGVRLVKETGISAIKIEGGVEYAPHIKALTAAGVAVVAHTGFTPQSEHVLGGFRVQGRQDDAAQRMVEEALALQEAGATMLLMEMVPADVAGAVDKALTIPTVGIGAGNATTGQVLVWQDAFGLSQGRVPSFVKQYANVGDVLSKAATQYREDVLKAEFPDADHSF</sequence>
<evidence type="ECO:0000313" key="7">
    <source>
        <dbReference type="Proteomes" id="UP001501461"/>
    </source>
</evidence>
<accession>A0ABP5FX21</accession>
<dbReference type="Proteomes" id="UP001501461">
    <property type="component" value="Unassembled WGS sequence"/>
</dbReference>